<protein>
    <recommendedName>
        <fullName evidence="4">NnrS family protein</fullName>
    </recommendedName>
</protein>
<feature type="transmembrane region" description="Helical" evidence="1">
    <location>
        <begin position="145"/>
        <end position="161"/>
    </location>
</feature>
<evidence type="ECO:0000313" key="3">
    <source>
        <dbReference type="Proteomes" id="UP001606305"/>
    </source>
</evidence>
<dbReference type="EMBL" id="JBIGIA010000030">
    <property type="protein sequence ID" value="MFG6459752.1"/>
    <property type="molecule type" value="Genomic_DNA"/>
</dbReference>
<accession>A0ABW7GD27</accession>
<proteinExistence type="predicted"/>
<name>A0ABW7GD27_9BURK</name>
<sequence>MKWPLLPLAAAVPLALLAGMAGGLLRAGVALPSAGDWLGQAAVAHGLLMICAVLGTVIGVERAVAVKHPLCFAGPLASAAAGIAQLGGAGRLAAGLVVAAALAFVAVNVVIVRRQRAAHTTLLLVGAACWAVGSLAHAFGLGGALPWWFAFLVLTIAAERLEMTRLMRRQPGAVVALHAILAALLAGAALHDALYGLALAALALWLLAFDIARRTVRAQGLARYMAVCLLAGYAWLLVAGAAWAATSLGWPWRDAALHALGLGFVTSMVFGHAPVILPAIAGVKLAFGWPWYLPLLLLHASLALRLLGGPGLLAAGAAGNALAIAAFAAVVAGAALAWRLKFKDSHGTDPS</sequence>
<gene>
    <name evidence="2" type="ORF">ACG00X_23240</name>
</gene>
<evidence type="ECO:0000256" key="1">
    <source>
        <dbReference type="SAM" id="Phobius"/>
    </source>
</evidence>
<evidence type="ECO:0000313" key="2">
    <source>
        <dbReference type="EMBL" id="MFG6459752.1"/>
    </source>
</evidence>
<dbReference type="Proteomes" id="UP001606305">
    <property type="component" value="Unassembled WGS sequence"/>
</dbReference>
<organism evidence="2 3">
    <name type="scientific">Pelomonas nitida</name>
    <dbReference type="NCBI Taxonomy" id="3299027"/>
    <lineage>
        <taxon>Bacteria</taxon>
        <taxon>Pseudomonadati</taxon>
        <taxon>Pseudomonadota</taxon>
        <taxon>Betaproteobacteria</taxon>
        <taxon>Burkholderiales</taxon>
        <taxon>Sphaerotilaceae</taxon>
        <taxon>Roseateles</taxon>
    </lineage>
</organism>
<feature type="transmembrane region" description="Helical" evidence="1">
    <location>
        <begin position="257"/>
        <end position="277"/>
    </location>
</feature>
<keyword evidence="1" id="KW-0472">Membrane</keyword>
<evidence type="ECO:0008006" key="4">
    <source>
        <dbReference type="Google" id="ProtNLM"/>
    </source>
</evidence>
<keyword evidence="1" id="KW-1133">Transmembrane helix</keyword>
<feature type="transmembrane region" description="Helical" evidence="1">
    <location>
        <begin position="93"/>
        <end position="112"/>
    </location>
</feature>
<comment type="caution">
    <text evidence="2">The sequence shown here is derived from an EMBL/GenBank/DDBJ whole genome shotgun (WGS) entry which is preliminary data.</text>
</comment>
<reference evidence="2 3" key="1">
    <citation type="submission" date="2024-09" db="EMBL/GenBank/DDBJ databases">
        <title>Novel species of the genus Pelomonas and Roseateles isolated from streams.</title>
        <authorList>
            <person name="Lu H."/>
        </authorList>
    </citation>
    <scope>NUCLEOTIDE SEQUENCE [LARGE SCALE GENOMIC DNA]</scope>
    <source>
        <strain evidence="2 3">BYS96W</strain>
    </source>
</reference>
<feature type="transmembrane region" description="Helical" evidence="1">
    <location>
        <begin position="313"/>
        <end position="338"/>
    </location>
</feature>
<feature type="transmembrane region" description="Helical" evidence="1">
    <location>
        <begin position="37"/>
        <end position="58"/>
    </location>
</feature>
<keyword evidence="3" id="KW-1185">Reference proteome</keyword>
<feature type="transmembrane region" description="Helical" evidence="1">
    <location>
        <begin position="173"/>
        <end position="189"/>
    </location>
</feature>
<feature type="transmembrane region" description="Helical" evidence="1">
    <location>
        <begin position="70"/>
        <end position="87"/>
    </location>
</feature>
<keyword evidence="1" id="KW-0812">Transmembrane</keyword>
<feature type="transmembrane region" description="Helical" evidence="1">
    <location>
        <begin position="195"/>
        <end position="212"/>
    </location>
</feature>
<feature type="transmembrane region" description="Helical" evidence="1">
    <location>
        <begin position="224"/>
        <end position="245"/>
    </location>
</feature>
<feature type="transmembrane region" description="Helical" evidence="1">
    <location>
        <begin position="289"/>
        <end position="307"/>
    </location>
</feature>
<feature type="transmembrane region" description="Helical" evidence="1">
    <location>
        <begin position="121"/>
        <end position="139"/>
    </location>
</feature>